<reference evidence="2" key="1">
    <citation type="journal article" date="2019" name="Int. J. Syst. Evol. Microbiol.">
        <title>The Global Catalogue of Microorganisms (GCM) 10K type strain sequencing project: providing services to taxonomists for standard genome sequencing and annotation.</title>
        <authorList>
            <consortium name="The Broad Institute Genomics Platform"/>
            <consortium name="The Broad Institute Genome Sequencing Center for Infectious Disease"/>
            <person name="Wu L."/>
            <person name="Ma J."/>
        </authorList>
    </citation>
    <scope>NUCLEOTIDE SEQUENCE [LARGE SCALE GENOMIC DNA]</scope>
    <source>
        <strain evidence="2">CGMCC 1.12966</strain>
    </source>
</reference>
<dbReference type="EMBL" id="BNAF01000003">
    <property type="protein sequence ID" value="GHE29982.1"/>
    <property type="molecule type" value="Genomic_DNA"/>
</dbReference>
<accession>A0ABQ3HW08</accession>
<evidence type="ECO:0000313" key="2">
    <source>
        <dbReference type="Proteomes" id="UP000620550"/>
    </source>
</evidence>
<name>A0ABQ3HW08_9SPHI</name>
<dbReference type="Proteomes" id="UP000620550">
    <property type="component" value="Unassembled WGS sequence"/>
</dbReference>
<gene>
    <name evidence="1" type="ORF">GCM10017764_11330</name>
</gene>
<protein>
    <submittedName>
        <fullName evidence="1">Uncharacterized protein</fullName>
    </submittedName>
</protein>
<evidence type="ECO:0000313" key="1">
    <source>
        <dbReference type="EMBL" id="GHE29982.1"/>
    </source>
</evidence>
<organism evidence="1 2">
    <name type="scientific">Sphingobacterium griseoflavum</name>
    <dbReference type="NCBI Taxonomy" id="1474952"/>
    <lineage>
        <taxon>Bacteria</taxon>
        <taxon>Pseudomonadati</taxon>
        <taxon>Bacteroidota</taxon>
        <taxon>Sphingobacteriia</taxon>
        <taxon>Sphingobacteriales</taxon>
        <taxon>Sphingobacteriaceae</taxon>
        <taxon>Sphingobacterium</taxon>
    </lineage>
</organism>
<proteinExistence type="predicted"/>
<sequence length="258" mass="29298">MIVEKHKIENFIRALERLLATNFQRKIDADIIMLHAPKHELSIILYLPTAMGRLAQQSPRTVHIDYDQIISDSDKLCGRLAALFGNGQVVYARKTVVARIDKRVSISFLEEHHLQAAIPGKYRYGLFHEGQLVSIAIFSGGRRMRDQHEKYRSFELIRFCHKTNFRIVGGLSKLLQAFIKDFRPDDIMTYVDRDWSHDSNLATLGFKEVGTAGPQRYAVANGIRRPVESHSSSGELPVAIAGCYYVENSGSTKLLLRL</sequence>
<keyword evidence="2" id="KW-1185">Reference proteome</keyword>
<comment type="caution">
    <text evidence="1">The sequence shown here is derived from an EMBL/GenBank/DDBJ whole genome shotgun (WGS) entry which is preliminary data.</text>
</comment>
<dbReference type="RefSeq" id="WP_189625648.1">
    <property type="nucleotide sequence ID" value="NZ_BNAF01000003.1"/>
</dbReference>